<evidence type="ECO:0000313" key="2">
    <source>
        <dbReference type="Proteomes" id="UP000324781"/>
    </source>
</evidence>
<accession>A0A1M6FV61</accession>
<feature type="non-terminal residue" evidence="1">
    <location>
        <position position="48"/>
    </location>
</feature>
<name>A0A1M6FV61_9FIRM</name>
<dbReference type="Proteomes" id="UP000324781">
    <property type="component" value="Unassembled WGS sequence"/>
</dbReference>
<dbReference type="AlphaFoldDB" id="A0A1M6FV61"/>
<protein>
    <submittedName>
        <fullName evidence="1">Uncharacterized protein</fullName>
    </submittedName>
</protein>
<organism evidence="1 2">
    <name type="scientific">Thermoclostridium caenicola</name>
    <dbReference type="NCBI Taxonomy" id="659425"/>
    <lineage>
        <taxon>Bacteria</taxon>
        <taxon>Bacillati</taxon>
        <taxon>Bacillota</taxon>
        <taxon>Clostridia</taxon>
        <taxon>Eubacteriales</taxon>
        <taxon>Oscillospiraceae</taxon>
        <taxon>Thermoclostridium</taxon>
    </lineage>
</organism>
<reference evidence="1 2" key="1">
    <citation type="submission" date="2016-11" db="EMBL/GenBank/DDBJ databases">
        <authorList>
            <person name="Varghese N."/>
            <person name="Submissions S."/>
        </authorList>
    </citation>
    <scope>NUCLEOTIDE SEQUENCE [LARGE SCALE GENOMIC DNA]</scope>
    <source>
        <strain evidence="1 2">DSM 19027</strain>
    </source>
</reference>
<dbReference type="EMBL" id="FQZP01000019">
    <property type="protein sequence ID" value="SHJ01621.1"/>
    <property type="molecule type" value="Genomic_DNA"/>
</dbReference>
<gene>
    <name evidence="1" type="ORF">SAMN05444373_101943</name>
</gene>
<keyword evidence="2" id="KW-1185">Reference proteome</keyword>
<evidence type="ECO:0000313" key="1">
    <source>
        <dbReference type="EMBL" id="SHJ01621.1"/>
    </source>
</evidence>
<sequence>MRVTQNDKIMQMKIDTRSCQLVLGFMSLSAPLFGQGSYGKSIIPYGSK</sequence>
<proteinExistence type="predicted"/>